<evidence type="ECO:0000313" key="9">
    <source>
        <dbReference type="Proteomes" id="UP000831390"/>
    </source>
</evidence>
<dbReference type="CDD" id="cd01878">
    <property type="entry name" value="HflX"/>
    <property type="match status" value="1"/>
</dbReference>
<comment type="subcellular location">
    <subcellularLocation>
        <location evidence="5">Cytoplasm</location>
    </subcellularLocation>
    <text evidence="5">May associate with membranes.</text>
</comment>
<dbReference type="Gene3D" id="6.10.250.2860">
    <property type="match status" value="1"/>
</dbReference>
<keyword evidence="5" id="KW-0963">Cytoplasm</keyword>
<dbReference type="NCBIfam" id="TIGR00231">
    <property type="entry name" value="small_GTP"/>
    <property type="match status" value="1"/>
</dbReference>
<dbReference type="InterPro" id="IPR006073">
    <property type="entry name" value="GTP-bd"/>
</dbReference>
<dbReference type="Pfam" id="PF13167">
    <property type="entry name" value="GTP-bdg_N"/>
    <property type="match status" value="1"/>
</dbReference>
<dbReference type="Gene3D" id="3.40.50.300">
    <property type="entry name" value="P-loop containing nucleotide triphosphate hydrolases"/>
    <property type="match status" value="1"/>
</dbReference>
<dbReference type="PROSITE" id="PS51705">
    <property type="entry name" value="G_HFLX"/>
    <property type="match status" value="1"/>
</dbReference>
<dbReference type="InterPro" id="IPR025121">
    <property type="entry name" value="GTPase_HflX_N"/>
</dbReference>
<dbReference type="SUPFAM" id="SSF52540">
    <property type="entry name" value="P-loop containing nucleoside triphosphate hydrolases"/>
    <property type="match status" value="1"/>
</dbReference>
<dbReference type="NCBIfam" id="TIGR03156">
    <property type="entry name" value="GTP_HflX"/>
    <property type="match status" value="1"/>
</dbReference>
<dbReference type="PRINTS" id="PR00326">
    <property type="entry name" value="GTP1OBG"/>
</dbReference>
<evidence type="ECO:0000313" key="8">
    <source>
        <dbReference type="EMBL" id="UOE35679.1"/>
    </source>
</evidence>
<evidence type="ECO:0000256" key="5">
    <source>
        <dbReference type="HAMAP-Rule" id="MF_00900"/>
    </source>
</evidence>
<evidence type="ECO:0000259" key="7">
    <source>
        <dbReference type="PROSITE" id="PS51705"/>
    </source>
</evidence>
<keyword evidence="4 5" id="KW-0342">GTP-binding</keyword>
<dbReference type="Pfam" id="PF16360">
    <property type="entry name" value="GTP-bdg_M"/>
    <property type="match status" value="1"/>
</dbReference>
<dbReference type="InterPro" id="IPR042108">
    <property type="entry name" value="GTPase_HflX_N_sf"/>
</dbReference>
<sequence length="444" mass="49446">MATSQSGGRKHTNSTRHIGATDNVKGRAGRILAKSADNGTYETAKEQETAVLVSVPPRRQSEAQTTEYLDELAFLIETAGATATKRFVQRLEKPDIRTYVGEGKLAEIKAYVQHEGSSMVVFDDDLSPSQLRNLEAELLVKIVDRSLLILDIFALRAKSATSRTQVELAQYQYLLPRLTGLWTHLDKQRGGVGMKGPGETEIETDRRIVRDRIAFLKEKLEDLDKQSHTQRKSRGGLVRVALVGYTNVGKSTLMNVLGKAEVFAENKLFATVDATTRKVVLDNQPFLLSDTVGFIRKLPTKLIESFKSTLDEIREADLLLHVVDISHPGFEEQIQVVNDTLADIGAADKPALLVFNKIDQYKPDDAQHDPFGELQEAEAEETAAPRPPLAQLQATYMAKLHDPVVFVSAQERTNLEELRELVAKRVAALHQQRYPYQSAGYGQE</sequence>
<dbReference type="Pfam" id="PF01926">
    <property type="entry name" value="MMR_HSR1"/>
    <property type="match status" value="1"/>
</dbReference>
<name>A0ABY4B9V8_9BACT</name>
<evidence type="ECO:0000256" key="4">
    <source>
        <dbReference type="ARBA" id="ARBA00023134"/>
    </source>
</evidence>
<keyword evidence="9" id="KW-1185">Reference proteome</keyword>
<dbReference type="InterPro" id="IPR027417">
    <property type="entry name" value="P-loop_NTPase"/>
</dbReference>
<evidence type="ECO:0000256" key="6">
    <source>
        <dbReference type="SAM" id="MobiDB-lite"/>
    </source>
</evidence>
<dbReference type="InterPro" id="IPR030394">
    <property type="entry name" value="G_HFLX_dom"/>
</dbReference>
<keyword evidence="1" id="KW-0479">Metal-binding</keyword>
<dbReference type="RefSeq" id="WP_243518194.1">
    <property type="nucleotide sequence ID" value="NZ_CP094534.1"/>
</dbReference>
<keyword evidence="2 5" id="KW-0547">Nucleotide-binding</keyword>
<accession>A0ABY4B9V8</accession>
<reference evidence="8 9" key="1">
    <citation type="submission" date="2022-03" db="EMBL/GenBank/DDBJ databases">
        <title>Hymenobactersp. isolated from the air.</title>
        <authorList>
            <person name="Won M."/>
            <person name="Kwon S.-W."/>
        </authorList>
    </citation>
    <scope>NUCLEOTIDE SEQUENCE [LARGE SCALE GENOMIC DNA]</scope>
    <source>
        <strain evidence="8 9">KACC 22596</strain>
    </source>
</reference>
<gene>
    <name evidence="5 8" type="primary">hflX</name>
    <name evidence="8" type="ORF">MTP16_08515</name>
</gene>
<comment type="subunit">
    <text evidence="5">Monomer. Associates with the 50S ribosomal subunit.</text>
</comment>
<organism evidence="8 9">
    <name type="scientific">Hymenobacter monticola</name>
    <dbReference type="NCBI Taxonomy" id="1705399"/>
    <lineage>
        <taxon>Bacteria</taxon>
        <taxon>Pseudomonadati</taxon>
        <taxon>Bacteroidota</taxon>
        <taxon>Cytophagia</taxon>
        <taxon>Cytophagales</taxon>
        <taxon>Hymenobacteraceae</taxon>
        <taxon>Hymenobacter</taxon>
    </lineage>
</organism>
<comment type="similarity">
    <text evidence="5">Belongs to the TRAFAC class OBG-HflX-like GTPase superfamily. HflX GTPase family.</text>
</comment>
<protein>
    <recommendedName>
        <fullName evidence="5">GTPase HflX</fullName>
    </recommendedName>
    <alternativeName>
        <fullName evidence="5">GTP-binding protein HflX</fullName>
    </alternativeName>
</protein>
<comment type="function">
    <text evidence="5">GTPase that associates with the 50S ribosomal subunit and may have a role during protein synthesis or ribosome biogenesis.</text>
</comment>
<dbReference type="PANTHER" id="PTHR10229">
    <property type="entry name" value="GTP-BINDING PROTEIN HFLX"/>
    <property type="match status" value="1"/>
</dbReference>
<evidence type="ECO:0000256" key="3">
    <source>
        <dbReference type="ARBA" id="ARBA00022842"/>
    </source>
</evidence>
<proteinExistence type="inferred from homology"/>
<feature type="domain" description="Hflx-type G" evidence="7">
    <location>
        <begin position="238"/>
        <end position="430"/>
    </location>
</feature>
<keyword evidence="3" id="KW-0460">Magnesium</keyword>
<dbReference type="HAMAP" id="MF_00900">
    <property type="entry name" value="GTPase_HflX"/>
    <property type="match status" value="1"/>
</dbReference>
<dbReference type="PANTHER" id="PTHR10229:SF0">
    <property type="entry name" value="GTP-BINDING PROTEIN 6-RELATED"/>
    <property type="match status" value="1"/>
</dbReference>
<dbReference type="InterPro" id="IPR032305">
    <property type="entry name" value="GTP-bd_M"/>
</dbReference>
<dbReference type="EMBL" id="CP094534">
    <property type="protein sequence ID" value="UOE35679.1"/>
    <property type="molecule type" value="Genomic_DNA"/>
</dbReference>
<feature type="region of interest" description="Disordered" evidence="6">
    <location>
        <begin position="1"/>
        <end position="26"/>
    </location>
</feature>
<dbReference type="PIRSF" id="PIRSF006809">
    <property type="entry name" value="GTP-binding_hflX_prd"/>
    <property type="match status" value="1"/>
</dbReference>
<dbReference type="Proteomes" id="UP000831390">
    <property type="component" value="Chromosome"/>
</dbReference>
<dbReference type="InterPro" id="IPR005225">
    <property type="entry name" value="Small_GTP-bd"/>
</dbReference>
<dbReference type="InterPro" id="IPR016496">
    <property type="entry name" value="GTPase_HflX"/>
</dbReference>
<evidence type="ECO:0000256" key="1">
    <source>
        <dbReference type="ARBA" id="ARBA00022723"/>
    </source>
</evidence>
<dbReference type="Gene3D" id="3.40.50.11060">
    <property type="entry name" value="GTPase HflX, N-terminal domain"/>
    <property type="match status" value="1"/>
</dbReference>
<evidence type="ECO:0000256" key="2">
    <source>
        <dbReference type="ARBA" id="ARBA00022741"/>
    </source>
</evidence>